<gene>
    <name evidence="2" type="ORF">D6D85_12230</name>
    <name evidence="3" type="ORF">EF810_03445</name>
</gene>
<dbReference type="AlphaFoldDB" id="A0A429GFY7"/>
<evidence type="ECO:0000313" key="2">
    <source>
        <dbReference type="EMBL" id="RSN72808.1"/>
    </source>
</evidence>
<protein>
    <submittedName>
        <fullName evidence="2">tRNA(Ile2) 2-agmatinylcytidine synthetase</fullName>
    </submittedName>
</protein>
<dbReference type="PANTHER" id="PTHR40705">
    <property type="entry name" value="TRNA(ILE2) 2-AGMATINYLCYTIDINE SYNTHETASE TIAS"/>
    <property type="match status" value="1"/>
</dbReference>
<dbReference type="Proteomes" id="UP000316217">
    <property type="component" value="Unassembled WGS sequence"/>
</dbReference>
<dbReference type="InterPro" id="IPR053870">
    <property type="entry name" value="TiaS-like_TCKD"/>
</dbReference>
<dbReference type="EMBL" id="RXII01000053">
    <property type="protein sequence ID" value="RZN62161.1"/>
    <property type="molecule type" value="Genomic_DNA"/>
</dbReference>
<reference evidence="3 5" key="2">
    <citation type="journal article" date="2019" name="Nat. Microbiol.">
        <title>Wide diversity of methane and short-chain alkane metabolisms in uncultured archaea.</title>
        <authorList>
            <person name="Borrel G."/>
            <person name="Adam P.S."/>
            <person name="McKay L.J."/>
            <person name="Chen L.X."/>
            <person name="Sierra-Garcia I.N."/>
            <person name="Sieber C.M."/>
            <person name="Letourneur Q."/>
            <person name="Ghozlane A."/>
            <person name="Andersen G.L."/>
            <person name="Li W.J."/>
            <person name="Hallam S.J."/>
            <person name="Muyzer G."/>
            <person name="de Oliveira V.M."/>
            <person name="Inskeep W.P."/>
            <person name="Banfield J.F."/>
            <person name="Gribaldo S."/>
        </authorList>
    </citation>
    <scope>NUCLEOTIDE SEQUENCE [LARGE SCALE GENOMIC DNA]</scope>
    <source>
        <strain evidence="3">NM4</strain>
    </source>
</reference>
<organism evidence="2 4">
    <name type="scientific">Candidatus Methanodesulfokora washburnensis</name>
    <dbReference type="NCBI Taxonomy" id="2478471"/>
    <lineage>
        <taxon>Archaea</taxon>
        <taxon>Thermoproteota</taxon>
        <taxon>Candidatus Korarchaeia</taxon>
        <taxon>Candidatus Korarchaeia incertae sedis</taxon>
        <taxon>Candidatus Methanodesulfokora</taxon>
    </lineage>
</organism>
<dbReference type="Pfam" id="PF22641">
    <property type="entry name" value="TiaS_TCKD"/>
    <property type="match status" value="1"/>
</dbReference>
<evidence type="ECO:0000313" key="5">
    <source>
        <dbReference type="Proteomes" id="UP000316217"/>
    </source>
</evidence>
<dbReference type="Proteomes" id="UP000277582">
    <property type="component" value="Unassembled WGS sequence"/>
</dbReference>
<evidence type="ECO:0000313" key="3">
    <source>
        <dbReference type="EMBL" id="RZN62161.1"/>
    </source>
</evidence>
<sequence>MEEREIAVALTPTEVISRFGKLFSRGLLTIVDERNKIVEIVEECSARGPVEWDLVNRLRAGGAVYAGWTEGSTLFLRAHIGRYEVKFGPADAERGGQALEEVEIKENEVYTTWVGIAGAGLGIAACLPQASGVIRAEYPSKDDLEKVGGAFVNRVRIVTPKYRKLIVGIDNTDTKEKGATWSSFLKSGIELSSRKGVKLIIHRIFQCFPGIEWKTTNNVASCLVFAIPSNIETKTVLRELEDIMRNYCYSDGACMVAYEGIEVPDELKNFGKRVKGEVVTQAEALDLAEKFHLEVMPITGDKGIVGALAAVSLYDIGTEYAAFKDDPAILKVKI</sequence>
<proteinExistence type="predicted"/>
<dbReference type="Gene3D" id="3.30.70.2200">
    <property type="match status" value="1"/>
</dbReference>
<keyword evidence="4" id="KW-1185">Reference proteome</keyword>
<dbReference type="OrthoDB" id="52716at2157"/>
<evidence type="ECO:0000259" key="1">
    <source>
        <dbReference type="Pfam" id="PF22641"/>
    </source>
</evidence>
<reference evidence="2 4" key="1">
    <citation type="submission" date="2018-10" db="EMBL/GenBank/DDBJ databases">
        <title>Co-occurring genomic capacity for anaerobic methane metabolism and dissimilatory sulfite reduction discovered in the Korarchaeota.</title>
        <authorList>
            <person name="Mckay L.J."/>
            <person name="Dlakic M."/>
            <person name="Fields M.W."/>
            <person name="Delmont T.O."/>
            <person name="Eren A.M."/>
            <person name="Jay Z.J."/>
            <person name="Klingelsmith K.B."/>
            <person name="Rusch D.B."/>
            <person name="Inskeep W.P."/>
        </authorList>
    </citation>
    <scope>NUCLEOTIDE SEQUENCE [LARGE SCALE GENOMIC DNA]</scope>
    <source>
        <strain evidence="2 4">MDKW</strain>
    </source>
</reference>
<evidence type="ECO:0000313" key="4">
    <source>
        <dbReference type="Proteomes" id="UP000277582"/>
    </source>
</evidence>
<comment type="caution">
    <text evidence="2">The sequence shown here is derived from an EMBL/GenBank/DDBJ whole genome shotgun (WGS) entry which is preliminary data.</text>
</comment>
<dbReference type="PANTHER" id="PTHR40705:SF2">
    <property type="entry name" value="DUF1743 DOMAIN-CONTAINING PROTEIN"/>
    <property type="match status" value="1"/>
</dbReference>
<name>A0A429GFY7_9CREN</name>
<dbReference type="RefSeq" id="WP_125672243.1">
    <property type="nucleotide sequence ID" value="NZ_RCOS01000137.1"/>
</dbReference>
<feature type="domain" description="TiaS-like TCKD" evidence="1">
    <location>
        <begin position="166"/>
        <end position="226"/>
    </location>
</feature>
<dbReference type="EMBL" id="RCOS01000137">
    <property type="protein sequence ID" value="RSN72808.1"/>
    <property type="molecule type" value="Genomic_DNA"/>
</dbReference>
<accession>A0A429GFY7</accession>